<evidence type="ECO:0000313" key="2">
    <source>
        <dbReference type="EMBL" id="MYL67980.1"/>
    </source>
</evidence>
<dbReference type="AlphaFoldDB" id="A0A6B1IFM7"/>
<sequence length="147" mass="16817">MSKRREMLSALVGACAGVFSWTLGSEFVDEFRTSEVRYTTFRNETQSQQSLSVLFESESDPVFWETYELEPGEVVEFDGFDRVGDYRVFARWDDVARSQRLETGERAVAVVLAFPFGDEDLLIRDRLFSSLSPSQRSVERTQNDSSA</sequence>
<dbReference type="Proteomes" id="UP000452321">
    <property type="component" value="Unassembled WGS sequence"/>
</dbReference>
<evidence type="ECO:0000313" key="3">
    <source>
        <dbReference type="Proteomes" id="UP000452321"/>
    </source>
</evidence>
<dbReference type="EMBL" id="WMFC01000011">
    <property type="protein sequence ID" value="MYL67980.1"/>
    <property type="molecule type" value="Genomic_DNA"/>
</dbReference>
<name>A0A6B1IFM7_9EURY</name>
<dbReference type="EMBL" id="WMEO01000043">
    <property type="protein sequence ID" value="MYL18079.1"/>
    <property type="molecule type" value="Genomic_DNA"/>
</dbReference>
<accession>A0A6B1IFM7</accession>
<comment type="caution">
    <text evidence="1">The sequence shown here is derived from an EMBL/GenBank/DDBJ whole genome shotgun (WGS) entry which is preliminary data.</text>
</comment>
<proteinExistence type="predicted"/>
<evidence type="ECO:0000313" key="4">
    <source>
        <dbReference type="Proteomes" id="UP000460194"/>
    </source>
</evidence>
<dbReference type="RefSeq" id="WP_159358613.1">
    <property type="nucleotide sequence ID" value="NZ_WMEO01000043.1"/>
</dbReference>
<gene>
    <name evidence="2" type="ORF">GLW30_09570</name>
    <name evidence="1" type="ORF">GLW36_15700</name>
</gene>
<dbReference type="Proteomes" id="UP000460194">
    <property type="component" value="Unassembled WGS sequence"/>
</dbReference>
<protein>
    <submittedName>
        <fullName evidence="1">Uncharacterized protein</fullName>
    </submittedName>
</protein>
<reference evidence="3 4" key="1">
    <citation type="submission" date="2019-11" db="EMBL/GenBank/DDBJ databases">
        <title>Genome sequences of 17 halophilic strains isolated from different environments.</title>
        <authorList>
            <person name="Furrow R.E."/>
        </authorList>
    </citation>
    <scope>NUCLEOTIDE SEQUENCE [LARGE SCALE GENOMIC DNA]</scope>
    <source>
        <strain evidence="2 3">22502_06_Cabo</strain>
        <strain evidence="1 4">22517_05_Cabo</strain>
    </source>
</reference>
<evidence type="ECO:0000313" key="1">
    <source>
        <dbReference type="EMBL" id="MYL18079.1"/>
    </source>
</evidence>
<organism evidence="1 4">
    <name type="scientific">Halorubrum distributum</name>
    <dbReference type="NCBI Taxonomy" id="29283"/>
    <lineage>
        <taxon>Archaea</taxon>
        <taxon>Methanobacteriati</taxon>
        <taxon>Methanobacteriota</taxon>
        <taxon>Stenosarchaea group</taxon>
        <taxon>Halobacteria</taxon>
        <taxon>Halobacteriales</taxon>
        <taxon>Haloferacaceae</taxon>
        <taxon>Halorubrum</taxon>
        <taxon>Halorubrum distributum group</taxon>
    </lineage>
</organism>